<name>A0AAD8B103_BIOPF</name>
<dbReference type="Proteomes" id="UP001233172">
    <property type="component" value="Unassembled WGS sequence"/>
</dbReference>
<dbReference type="SUPFAM" id="SSF69118">
    <property type="entry name" value="AhpD-like"/>
    <property type="match status" value="1"/>
</dbReference>
<dbReference type="SMART" id="SM00614">
    <property type="entry name" value="ZnF_BED"/>
    <property type="match status" value="2"/>
</dbReference>
<keyword evidence="3" id="KW-0862">Zinc</keyword>
<feature type="domain" description="BED-type" evidence="6">
    <location>
        <begin position="6"/>
        <end position="57"/>
    </location>
</feature>
<dbReference type="Gene3D" id="1.20.5.810">
    <property type="entry name" value="AhpD-like"/>
    <property type="match status" value="1"/>
</dbReference>
<dbReference type="NCBIfam" id="TIGR00778">
    <property type="entry name" value="ahpD_dom"/>
    <property type="match status" value="1"/>
</dbReference>
<keyword evidence="8" id="KW-1185">Reference proteome</keyword>
<feature type="region of interest" description="Disordered" evidence="5">
    <location>
        <begin position="91"/>
        <end position="115"/>
    </location>
</feature>
<dbReference type="NCBIfam" id="TIGR01926">
    <property type="entry name" value="peroxid_rel"/>
    <property type="match status" value="1"/>
</dbReference>
<reference evidence="7" key="2">
    <citation type="submission" date="2023-04" db="EMBL/GenBank/DDBJ databases">
        <authorList>
            <person name="Bu L."/>
            <person name="Lu L."/>
            <person name="Laidemitt M.R."/>
            <person name="Zhang S.M."/>
            <person name="Mutuku M."/>
            <person name="Mkoji G."/>
            <person name="Steinauer M."/>
            <person name="Loker E.S."/>
        </authorList>
    </citation>
    <scope>NUCLEOTIDE SEQUENCE</scope>
    <source>
        <strain evidence="7">KasaAsao</strain>
        <tissue evidence="7">Whole Snail</tissue>
    </source>
</reference>
<gene>
    <name evidence="7" type="ORF">Bpfe_025247</name>
</gene>
<keyword evidence="1" id="KW-0479">Metal-binding</keyword>
<evidence type="ECO:0000256" key="1">
    <source>
        <dbReference type="ARBA" id="ARBA00022723"/>
    </source>
</evidence>
<keyword evidence="2 4" id="KW-0863">Zinc-finger</keyword>
<dbReference type="EMBL" id="JASAOG010000182">
    <property type="protein sequence ID" value="KAK0045384.1"/>
    <property type="molecule type" value="Genomic_DNA"/>
</dbReference>
<evidence type="ECO:0000313" key="7">
    <source>
        <dbReference type="EMBL" id="KAK0045384.1"/>
    </source>
</evidence>
<proteinExistence type="predicted"/>
<reference evidence="7" key="1">
    <citation type="journal article" date="2023" name="PLoS Negl. Trop. Dis.">
        <title>A genome sequence for Biomphalaria pfeifferi, the major vector snail for the human-infecting parasite Schistosoma mansoni.</title>
        <authorList>
            <person name="Bu L."/>
            <person name="Lu L."/>
            <person name="Laidemitt M.R."/>
            <person name="Zhang S.M."/>
            <person name="Mutuku M."/>
            <person name="Mkoji G."/>
            <person name="Steinauer M."/>
            <person name="Loker E.S."/>
        </authorList>
    </citation>
    <scope>NUCLEOTIDE SEQUENCE</scope>
    <source>
        <strain evidence="7">KasaAsao</strain>
    </source>
</reference>
<evidence type="ECO:0000256" key="2">
    <source>
        <dbReference type="ARBA" id="ARBA00022771"/>
    </source>
</evidence>
<dbReference type="InterPro" id="IPR036236">
    <property type="entry name" value="Znf_C2H2_sf"/>
</dbReference>
<dbReference type="GO" id="GO:0008270">
    <property type="term" value="F:zinc ion binding"/>
    <property type="evidence" value="ECO:0007669"/>
    <property type="project" value="UniProtKB-KW"/>
</dbReference>
<dbReference type="InterPro" id="IPR004675">
    <property type="entry name" value="AhpD_core"/>
</dbReference>
<dbReference type="InterPro" id="IPR010195">
    <property type="entry name" value="Uncharacterised_peroxidase-rel"/>
</dbReference>
<dbReference type="SUPFAM" id="SSF57667">
    <property type="entry name" value="beta-beta-alpha zinc fingers"/>
    <property type="match status" value="2"/>
</dbReference>
<dbReference type="GO" id="GO:0051920">
    <property type="term" value="F:peroxiredoxin activity"/>
    <property type="evidence" value="ECO:0007669"/>
    <property type="project" value="InterPro"/>
</dbReference>
<evidence type="ECO:0000256" key="5">
    <source>
        <dbReference type="SAM" id="MobiDB-lite"/>
    </source>
</evidence>
<protein>
    <recommendedName>
        <fullName evidence="6">BED-type domain-containing protein</fullName>
    </recommendedName>
</protein>
<feature type="domain" description="BED-type" evidence="6">
    <location>
        <begin position="118"/>
        <end position="169"/>
    </location>
</feature>
<dbReference type="PROSITE" id="PS50808">
    <property type="entry name" value="ZF_BED"/>
    <property type="match status" value="2"/>
</dbReference>
<dbReference type="PANTHER" id="PTHR35446">
    <property type="entry name" value="SI:CH211-175M2.5"/>
    <property type="match status" value="1"/>
</dbReference>
<dbReference type="AlphaFoldDB" id="A0AAD8B103"/>
<comment type="caution">
    <text evidence="7">The sequence shown here is derived from an EMBL/GenBank/DDBJ whole genome shotgun (WGS) entry which is preliminary data.</text>
</comment>
<accession>A0AAD8B103</accession>
<dbReference type="Pfam" id="PF02892">
    <property type="entry name" value="zf-BED"/>
    <property type="match status" value="2"/>
</dbReference>
<evidence type="ECO:0000259" key="6">
    <source>
        <dbReference type="PROSITE" id="PS50808"/>
    </source>
</evidence>
<evidence type="ECO:0000256" key="3">
    <source>
        <dbReference type="ARBA" id="ARBA00022833"/>
    </source>
</evidence>
<dbReference type="Gene3D" id="1.20.1290.10">
    <property type="entry name" value="AhpD-like"/>
    <property type="match status" value="1"/>
</dbReference>
<evidence type="ECO:0000256" key="4">
    <source>
        <dbReference type="PROSITE-ProRule" id="PRU00027"/>
    </source>
</evidence>
<evidence type="ECO:0000313" key="8">
    <source>
        <dbReference type="Proteomes" id="UP001233172"/>
    </source>
</evidence>
<sequence length="384" mass="43350">MVKGTYKRSLFWTVFTKTAPNRAKCNFCGKECSYIGGTTSNLARHLRSAHPDIKLSPPQYRESEATTLIITAQTSSDGSCIATIEPFEVTTKSEPPDDCEDATLLNGSQNQSPEGVKKKRSACWSIFRKLDENRVLCRHCGHTLSAPKGATSNLNRHLKSKHQNLYSSLQIDDIKKKKAVKFKQSFSRGQSKQRLKTSASHLLVPQEAEMPEDIKKFIHETREKEGFVPNAYHALSHRPNEMRAFLAYYDTVMEDRVGGHLTRCDKEMIFIAVSSFNKCKYFIISHSGLLRLHSHNKLLADQIAANWESADIDERQRSILGFALKVTKCEALMENDFNDLANHGLDSEDAWDIGSIVSICSLSNRMAYLTNMTPNEEFYSLGRS</sequence>
<dbReference type="PANTHER" id="PTHR35446:SF2">
    <property type="entry name" value="CARBOXYMUCONOLACTONE DECARBOXYLASE-LIKE DOMAIN-CONTAINING PROTEIN"/>
    <property type="match status" value="1"/>
</dbReference>
<dbReference type="InterPro" id="IPR003656">
    <property type="entry name" value="Znf_BED"/>
</dbReference>
<dbReference type="InterPro" id="IPR029032">
    <property type="entry name" value="AhpD-like"/>
</dbReference>
<organism evidence="7 8">
    <name type="scientific">Biomphalaria pfeifferi</name>
    <name type="common">Bloodfluke planorb</name>
    <name type="synonym">Freshwater snail</name>
    <dbReference type="NCBI Taxonomy" id="112525"/>
    <lineage>
        <taxon>Eukaryota</taxon>
        <taxon>Metazoa</taxon>
        <taxon>Spiralia</taxon>
        <taxon>Lophotrochozoa</taxon>
        <taxon>Mollusca</taxon>
        <taxon>Gastropoda</taxon>
        <taxon>Heterobranchia</taxon>
        <taxon>Euthyneura</taxon>
        <taxon>Panpulmonata</taxon>
        <taxon>Hygrophila</taxon>
        <taxon>Lymnaeoidea</taxon>
        <taxon>Planorbidae</taxon>
        <taxon>Biomphalaria</taxon>
    </lineage>
</organism>
<dbReference type="GO" id="GO:0003677">
    <property type="term" value="F:DNA binding"/>
    <property type="evidence" value="ECO:0007669"/>
    <property type="project" value="InterPro"/>
</dbReference>